<organism evidence="10">
    <name type="scientific">uncultured spirochete</name>
    <dbReference type="NCBI Taxonomy" id="156406"/>
    <lineage>
        <taxon>Bacteria</taxon>
        <taxon>Pseudomonadati</taxon>
        <taxon>Spirochaetota</taxon>
        <taxon>Spirochaetia</taxon>
        <taxon>Spirochaetales</taxon>
        <taxon>environmental samples</taxon>
    </lineage>
</organism>
<sequence length="125" mass="13662">MISGIGIDIVHVDRIRRWVENPSILERFFHPAEIETARSRNKGMALSLAARFAAKEAFGKALGTGLAHFALREVAVVNDSLGRPHLQLEGSARREFERHGGGTIHVSMTHEGDNAVAVVILEKGN</sequence>
<gene>
    <name evidence="8 10" type="primary">acpS</name>
    <name evidence="10" type="ORF">SPIRO4BDMA_50716</name>
</gene>
<dbReference type="AlphaFoldDB" id="A0A3P3XSC8"/>
<dbReference type="InterPro" id="IPR002582">
    <property type="entry name" value="ACPS"/>
</dbReference>
<keyword evidence="6 8" id="KW-0443">Lipid metabolism</keyword>
<keyword evidence="4 8" id="KW-0276">Fatty acid metabolism</keyword>
<proteinExistence type="inferred from homology"/>
<dbReference type="GO" id="GO:0006633">
    <property type="term" value="P:fatty acid biosynthetic process"/>
    <property type="evidence" value="ECO:0007669"/>
    <property type="project" value="UniProtKB-UniRule"/>
</dbReference>
<comment type="cofactor">
    <cofactor evidence="8">
        <name>Mg(2+)</name>
        <dbReference type="ChEBI" id="CHEBI:18420"/>
    </cofactor>
</comment>
<name>A0A3P3XSC8_9SPIR</name>
<dbReference type="EMBL" id="FWDO01000005">
    <property type="protein sequence ID" value="SLM19201.1"/>
    <property type="molecule type" value="Genomic_DNA"/>
</dbReference>
<dbReference type="NCBIfam" id="TIGR00516">
    <property type="entry name" value="acpS"/>
    <property type="match status" value="1"/>
</dbReference>
<dbReference type="Gene3D" id="3.90.470.20">
    <property type="entry name" value="4'-phosphopantetheinyl transferase domain"/>
    <property type="match status" value="1"/>
</dbReference>
<evidence type="ECO:0000256" key="6">
    <source>
        <dbReference type="ARBA" id="ARBA00023098"/>
    </source>
</evidence>
<keyword evidence="8" id="KW-0963">Cytoplasm</keyword>
<dbReference type="SUPFAM" id="SSF56214">
    <property type="entry name" value="4'-phosphopantetheinyl transferase"/>
    <property type="match status" value="1"/>
</dbReference>
<reference evidence="10" key="1">
    <citation type="submission" date="2017-02" db="EMBL/GenBank/DDBJ databases">
        <authorList>
            <person name="Regsiter A."/>
            <person name="William W."/>
        </authorList>
    </citation>
    <scope>NUCLEOTIDE SEQUENCE</scope>
    <source>
        <strain evidence="10">BdmA 4</strain>
    </source>
</reference>
<evidence type="ECO:0000256" key="8">
    <source>
        <dbReference type="HAMAP-Rule" id="MF_00101"/>
    </source>
</evidence>
<accession>A0A3P3XSC8</accession>
<dbReference type="Pfam" id="PF01648">
    <property type="entry name" value="ACPS"/>
    <property type="match status" value="1"/>
</dbReference>
<keyword evidence="5 8" id="KW-0460">Magnesium</keyword>
<dbReference type="NCBIfam" id="NF000832">
    <property type="entry name" value="PRK00070.3-2"/>
    <property type="match status" value="1"/>
</dbReference>
<dbReference type="InterPro" id="IPR037143">
    <property type="entry name" value="4-PPantetheinyl_Trfase_dom_sf"/>
</dbReference>
<dbReference type="NCBIfam" id="TIGR00556">
    <property type="entry name" value="pantethn_trn"/>
    <property type="match status" value="1"/>
</dbReference>
<evidence type="ECO:0000256" key="1">
    <source>
        <dbReference type="ARBA" id="ARBA00022516"/>
    </source>
</evidence>
<comment type="similarity">
    <text evidence="8">Belongs to the P-Pant transferase superfamily. AcpS family.</text>
</comment>
<evidence type="ECO:0000313" key="10">
    <source>
        <dbReference type="EMBL" id="SLM19201.1"/>
    </source>
</evidence>
<evidence type="ECO:0000259" key="9">
    <source>
        <dbReference type="Pfam" id="PF01648"/>
    </source>
</evidence>
<evidence type="ECO:0000256" key="2">
    <source>
        <dbReference type="ARBA" id="ARBA00022679"/>
    </source>
</evidence>
<evidence type="ECO:0000256" key="7">
    <source>
        <dbReference type="ARBA" id="ARBA00023160"/>
    </source>
</evidence>
<keyword evidence="3 8" id="KW-0479">Metal-binding</keyword>
<keyword evidence="2 8" id="KW-0808">Transferase</keyword>
<comment type="function">
    <text evidence="8">Transfers the 4'-phosphopantetheine moiety from coenzyme A to a Ser of acyl-carrier-protein.</text>
</comment>
<dbReference type="GO" id="GO:0005737">
    <property type="term" value="C:cytoplasm"/>
    <property type="evidence" value="ECO:0007669"/>
    <property type="project" value="UniProtKB-SubCell"/>
</dbReference>
<dbReference type="GO" id="GO:0008897">
    <property type="term" value="F:holo-[acyl-carrier-protein] synthase activity"/>
    <property type="evidence" value="ECO:0007669"/>
    <property type="project" value="UniProtKB-UniRule"/>
</dbReference>
<comment type="subcellular location">
    <subcellularLocation>
        <location evidence="8">Cytoplasm</location>
    </subcellularLocation>
</comment>
<evidence type="ECO:0000256" key="4">
    <source>
        <dbReference type="ARBA" id="ARBA00022832"/>
    </source>
</evidence>
<dbReference type="InterPro" id="IPR008278">
    <property type="entry name" value="4-PPantetheinyl_Trfase_dom"/>
</dbReference>
<dbReference type="InterPro" id="IPR004568">
    <property type="entry name" value="Ppantetheine-prot_Trfase_dom"/>
</dbReference>
<dbReference type="GO" id="GO:0000287">
    <property type="term" value="F:magnesium ion binding"/>
    <property type="evidence" value="ECO:0007669"/>
    <property type="project" value="UniProtKB-UniRule"/>
</dbReference>
<evidence type="ECO:0000256" key="3">
    <source>
        <dbReference type="ARBA" id="ARBA00022723"/>
    </source>
</evidence>
<feature type="domain" description="4'-phosphopantetheinyl transferase" evidence="9">
    <location>
        <begin position="4"/>
        <end position="98"/>
    </location>
</feature>
<evidence type="ECO:0000256" key="5">
    <source>
        <dbReference type="ARBA" id="ARBA00022842"/>
    </source>
</evidence>
<feature type="binding site" evidence="8">
    <location>
        <position position="8"/>
    </location>
    <ligand>
        <name>Mg(2+)</name>
        <dbReference type="ChEBI" id="CHEBI:18420"/>
    </ligand>
</feature>
<dbReference type="EC" id="2.7.8.7" evidence="8"/>
<comment type="catalytic activity">
    <reaction evidence="8">
        <text>apo-[ACP] + CoA = holo-[ACP] + adenosine 3',5'-bisphosphate + H(+)</text>
        <dbReference type="Rhea" id="RHEA:12068"/>
        <dbReference type="Rhea" id="RHEA-COMP:9685"/>
        <dbReference type="Rhea" id="RHEA-COMP:9690"/>
        <dbReference type="ChEBI" id="CHEBI:15378"/>
        <dbReference type="ChEBI" id="CHEBI:29999"/>
        <dbReference type="ChEBI" id="CHEBI:57287"/>
        <dbReference type="ChEBI" id="CHEBI:58343"/>
        <dbReference type="ChEBI" id="CHEBI:64479"/>
        <dbReference type="EC" id="2.7.8.7"/>
    </reaction>
</comment>
<feature type="binding site" evidence="8">
    <location>
        <position position="56"/>
    </location>
    <ligand>
        <name>Mg(2+)</name>
        <dbReference type="ChEBI" id="CHEBI:18420"/>
    </ligand>
</feature>
<dbReference type="HAMAP" id="MF_00101">
    <property type="entry name" value="AcpS"/>
    <property type="match status" value="1"/>
</dbReference>
<keyword evidence="1 8" id="KW-0444">Lipid biosynthesis</keyword>
<keyword evidence="7 8" id="KW-0275">Fatty acid biosynthesis</keyword>
<protein>
    <recommendedName>
        <fullName evidence="8">Holo-[acyl-carrier-protein] synthase</fullName>
        <shortName evidence="8">Holo-ACP synthase</shortName>
        <ecNumber evidence="8">2.7.8.7</ecNumber>
    </recommendedName>
    <alternativeName>
        <fullName evidence="8">4'-phosphopantetheinyl transferase AcpS</fullName>
    </alternativeName>
</protein>